<feature type="domain" description="SUEL-type lectin" evidence="1">
    <location>
        <begin position="229"/>
        <end position="299"/>
    </location>
</feature>
<reference evidence="2 3" key="1">
    <citation type="submission" date="2020-10" db="EMBL/GenBank/DDBJ databases">
        <title>The Coptis chinensis genome and diversification of protoberbering-type alkaloids.</title>
        <authorList>
            <person name="Wang B."/>
            <person name="Shu S."/>
            <person name="Song C."/>
            <person name="Liu Y."/>
        </authorList>
    </citation>
    <scope>NUCLEOTIDE SEQUENCE [LARGE SCALE GENOMIC DNA]</scope>
    <source>
        <strain evidence="2">HL-2020</strain>
        <tissue evidence="2">Leaf</tissue>
    </source>
</reference>
<dbReference type="Proteomes" id="UP000631114">
    <property type="component" value="Unassembled WGS sequence"/>
</dbReference>
<feature type="non-terminal residue" evidence="2">
    <location>
        <position position="1"/>
    </location>
</feature>
<dbReference type="InterPro" id="IPR000922">
    <property type="entry name" value="Lectin_gal-bd_dom"/>
</dbReference>
<dbReference type="EMBL" id="JADFTS010000004">
    <property type="protein sequence ID" value="KAF9608993.1"/>
    <property type="molecule type" value="Genomic_DNA"/>
</dbReference>
<protein>
    <recommendedName>
        <fullName evidence="1">SUEL-type lectin domain-containing protein</fullName>
    </recommendedName>
</protein>
<dbReference type="AlphaFoldDB" id="A0A835LUS5"/>
<dbReference type="CDD" id="cd22842">
    <property type="entry name" value="Gal_Rha_Lectin_BGal"/>
    <property type="match status" value="1"/>
</dbReference>
<evidence type="ECO:0000313" key="2">
    <source>
        <dbReference type="EMBL" id="KAF9608993.1"/>
    </source>
</evidence>
<dbReference type="InterPro" id="IPR001944">
    <property type="entry name" value="Glycoside_Hdrlase_35"/>
</dbReference>
<dbReference type="InterPro" id="IPR043159">
    <property type="entry name" value="Lectin_gal-bd_sf"/>
</dbReference>
<organism evidence="2 3">
    <name type="scientific">Coptis chinensis</name>
    <dbReference type="NCBI Taxonomy" id="261450"/>
    <lineage>
        <taxon>Eukaryota</taxon>
        <taxon>Viridiplantae</taxon>
        <taxon>Streptophyta</taxon>
        <taxon>Embryophyta</taxon>
        <taxon>Tracheophyta</taxon>
        <taxon>Spermatophyta</taxon>
        <taxon>Magnoliopsida</taxon>
        <taxon>Ranunculales</taxon>
        <taxon>Ranunculaceae</taxon>
        <taxon>Coptidoideae</taxon>
        <taxon>Coptis</taxon>
    </lineage>
</organism>
<dbReference type="PROSITE" id="PS50228">
    <property type="entry name" value="SUEL_LECTIN"/>
    <property type="match status" value="1"/>
</dbReference>
<dbReference type="OrthoDB" id="1535092at2759"/>
<dbReference type="Gene3D" id="2.60.120.260">
    <property type="entry name" value="Galactose-binding domain-like"/>
    <property type="match status" value="1"/>
</dbReference>
<name>A0A835LUS5_9MAGN</name>
<dbReference type="SUPFAM" id="SSF49785">
    <property type="entry name" value="Galactose-binding domain-like"/>
    <property type="match status" value="2"/>
</dbReference>
<dbReference type="GO" id="GO:0004565">
    <property type="term" value="F:beta-galactosidase activity"/>
    <property type="evidence" value="ECO:0007669"/>
    <property type="project" value="UniProtKB-ARBA"/>
</dbReference>
<dbReference type="Pfam" id="PF17834">
    <property type="entry name" value="GHD"/>
    <property type="match status" value="1"/>
</dbReference>
<proteinExistence type="predicted"/>
<dbReference type="PANTHER" id="PTHR23421">
    <property type="entry name" value="BETA-GALACTOSIDASE RELATED"/>
    <property type="match status" value="1"/>
</dbReference>
<dbReference type="InterPro" id="IPR008979">
    <property type="entry name" value="Galactose-bd-like_sf"/>
</dbReference>
<dbReference type="InterPro" id="IPR041392">
    <property type="entry name" value="GHD"/>
</dbReference>
<comment type="caution">
    <text evidence="2">The sequence shown here is derived from an EMBL/GenBank/DDBJ whole genome shotgun (WGS) entry which is preliminary data.</text>
</comment>
<dbReference type="GO" id="GO:0030246">
    <property type="term" value="F:carbohydrate binding"/>
    <property type="evidence" value="ECO:0007669"/>
    <property type="project" value="InterPro"/>
</dbReference>
<keyword evidence="3" id="KW-1185">Reference proteome</keyword>
<evidence type="ECO:0000313" key="3">
    <source>
        <dbReference type="Proteomes" id="UP000631114"/>
    </source>
</evidence>
<dbReference type="Pfam" id="PF02140">
    <property type="entry name" value="SUEL_Lectin"/>
    <property type="match status" value="1"/>
</dbReference>
<gene>
    <name evidence="2" type="ORF">IFM89_012332</name>
</gene>
<sequence>AFVFKGNAGDCAAFLVNSDRKQSATVNFQGVSYVLPPLSISISLDCKTVIFNTAKVSAQYGTRSVVSSQKLDAAEKWQIYKEIVPNFADTPSRASSLPEQMGTTKDASDYLWYTYSFEHNSTDAQSAINIFSLGHVVHTFINNLYIGRKCSWKSWSQFPLSNGTNNITLLGVMVGLLTTFDAPQGDDPVVLNLASMERGEAWINEQSIGRYWSSFYSPKGVPSQHRKTISKIVYASYGNPLGDCTHYATGSCYSSNTRRVVEAACLGQMRCSIIHSGNNFGQDPCPGISKSLLVDAQCG</sequence>
<dbReference type="GO" id="GO:0005975">
    <property type="term" value="P:carbohydrate metabolic process"/>
    <property type="evidence" value="ECO:0007669"/>
    <property type="project" value="InterPro"/>
</dbReference>
<dbReference type="Gene3D" id="2.60.120.740">
    <property type="match status" value="1"/>
</dbReference>
<evidence type="ECO:0000259" key="1">
    <source>
        <dbReference type="PROSITE" id="PS50228"/>
    </source>
</evidence>
<accession>A0A835LUS5</accession>